<evidence type="ECO:0000313" key="3">
    <source>
        <dbReference type="EMBL" id="PIZ63844.1"/>
    </source>
</evidence>
<dbReference type="Pfam" id="PF13439">
    <property type="entry name" value="Glyco_transf_4"/>
    <property type="match status" value="1"/>
</dbReference>
<organism evidence="3 4">
    <name type="scientific">Candidatus Roizmanbacteria bacterium CG_4_10_14_0_2_um_filter_39_13</name>
    <dbReference type="NCBI Taxonomy" id="1974825"/>
    <lineage>
        <taxon>Bacteria</taxon>
        <taxon>Candidatus Roizmaniibacteriota</taxon>
    </lineage>
</organism>
<dbReference type="Pfam" id="PF00534">
    <property type="entry name" value="Glycos_transf_1"/>
    <property type="match status" value="1"/>
</dbReference>
<dbReference type="InterPro" id="IPR001296">
    <property type="entry name" value="Glyco_trans_1"/>
</dbReference>
<name>A0A2M7U197_9BACT</name>
<dbReference type="PANTHER" id="PTHR45947">
    <property type="entry name" value="SULFOQUINOVOSYL TRANSFERASE SQD2"/>
    <property type="match status" value="1"/>
</dbReference>
<dbReference type="EMBL" id="PFOB01000012">
    <property type="protein sequence ID" value="PIZ63844.1"/>
    <property type="molecule type" value="Genomic_DNA"/>
</dbReference>
<evidence type="ECO:0008006" key="5">
    <source>
        <dbReference type="Google" id="ProtNLM"/>
    </source>
</evidence>
<feature type="domain" description="Glycosyl transferase family 1" evidence="1">
    <location>
        <begin position="206"/>
        <end position="368"/>
    </location>
</feature>
<dbReference type="PANTHER" id="PTHR45947:SF3">
    <property type="entry name" value="SULFOQUINOVOSYL TRANSFERASE SQD2"/>
    <property type="match status" value="1"/>
</dbReference>
<comment type="caution">
    <text evidence="3">The sequence shown here is derived from an EMBL/GenBank/DDBJ whole genome shotgun (WGS) entry which is preliminary data.</text>
</comment>
<evidence type="ECO:0000313" key="4">
    <source>
        <dbReference type="Proteomes" id="UP000228503"/>
    </source>
</evidence>
<dbReference type="Proteomes" id="UP000228503">
    <property type="component" value="Unassembled WGS sequence"/>
</dbReference>
<dbReference type="InterPro" id="IPR050194">
    <property type="entry name" value="Glycosyltransferase_grp1"/>
</dbReference>
<accession>A0A2M7U197</accession>
<dbReference type="InterPro" id="IPR028098">
    <property type="entry name" value="Glyco_trans_4-like_N"/>
</dbReference>
<gene>
    <name evidence="3" type="ORF">COY16_00840</name>
</gene>
<evidence type="ECO:0000259" key="2">
    <source>
        <dbReference type="Pfam" id="PF13439"/>
    </source>
</evidence>
<feature type="domain" description="Glycosyltransferase subfamily 4-like N-terminal" evidence="2">
    <location>
        <begin position="22"/>
        <end position="197"/>
    </location>
</feature>
<reference evidence="4" key="1">
    <citation type="submission" date="2017-09" db="EMBL/GenBank/DDBJ databases">
        <title>Depth-based differentiation of microbial function through sediment-hosted aquifers and enrichment of novel symbionts in the deep terrestrial subsurface.</title>
        <authorList>
            <person name="Probst A.J."/>
            <person name="Ladd B."/>
            <person name="Jarett J.K."/>
            <person name="Geller-Mcgrath D.E."/>
            <person name="Sieber C.M.K."/>
            <person name="Emerson J.B."/>
            <person name="Anantharaman K."/>
            <person name="Thomas B.C."/>
            <person name="Malmstrom R."/>
            <person name="Stieglmeier M."/>
            <person name="Klingl A."/>
            <person name="Woyke T."/>
            <person name="Ryan C.M."/>
            <person name="Banfield J.F."/>
        </authorList>
    </citation>
    <scope>NUCLEOTIDE SEQUENCE [LARGE SCALE GENOMIC DNA]</scope>
</reference>
<dbReference type="AlphaFoldDB" id="A0A2M7U197"/>
<dbReference type="Gene3D" id="3.40.50.2000">
    <property type="entry name" value="Glycogen Phosphorylase B"/>
    <property type="match status" value="2"/>
</dbReference>
<evidence type="ECO:0000259" key="1">
    <source>
        <dbReference type="Pfam" id="PF00534"/>
    </source>
</evidence>
<dbReference type="SUPFAM" id="SSF53756">
    <property type="entry name" value="UDP-Glycosyltransferase/glycogen phosphorylase"/>
    <property type="match status" value="1"/>
</dbReference>
<dbReference type="CDD" id="cd03801">
    <property type="entry name" value="GT4_PimA-like"/>
    <property type="match status" value="1"/>
</dbReference>
<sequence>MQVMPKKKLKVMYLSWFPFYGSGSGTYARYLAKYVNKKHTVAIVAPDDRKLNGVKLYPLKTPFRVAFTGHPEWPNCKLFTDISHRDILRLHKSALDSVVDAVEDFKPDIIHVHHAYPLSWTARFVKSTYQIPYIITVHGSELPTAQKDDRYIALTMDALRKAKRIVPNSGYTKEWSAKVFGDEFTRNMTVIPGGVDIGKFKKVSTTKIDKEYNLKGKKVVLFSGKLTKYKGVEYLVKAARKIDAEILILGDGSERKKLEKIAKDYALTNIRFLGHIKDDTEKLVQLYSRADVLTAPSVWDEPLGLVILEAMACETPVVVTKKGGIPLAVKEGKNGLFVKARQVNDLADKINTLLSNDERRRKMGILAREIAVSKFSWEAIAAKFVRMYQKYV</sequence>
<protein>
    <recommendedName>
        <fullName evidence="5">Glycosyltransferase family 4 protein</fullName>
    </recommendedName>
</protein>
<proteinExistence type="predicted"/>
<dbReference type="GO" id="GO:0016757">
    <property type="term" value="F:glycosyltransferase activity"/>
    <property type="evidence" value="ECO:0007669"/>
    <property type="project" value="InterPro"/>
</dbReference>